<dbReference type="KEGG" id="ahal:FTX54_006825"/>
<evidence type="ECO:0000256" key="7">
    <source>
        <dbReference type="SAM" id="Phobius"/>
    </source>
</evidence>
<feature type="transmembrane region" description="Helical" evidence="7">
    <location>
        <begin position="68"/>
        <end position="90"/>
    </location>
</feature>
<keyword evidence="6 7" id="KW-0472">Membrane</keyword>
<evidence type="ECO:0000313" key="9">
    <source>
        <dbReference type="Proteomes" id="UP000321816"/>
    </source>
</evidence>
<evidence type="ECO:0000313" key="8">
    <source>
        <dbReference type="EMBL" id="WWD81256.1"/>
    </source>
</evidence>
<evidence type="ECO:0000256" key="1">
    <source>
        <dbReference type="ARBA" id="ARBA00004651"/>
    </source>
</evidence>
<dbReference type="Proteomes" id="UP000321816">
    <property type="component" value="Chromosome"/>
</dbReference>
<dbReference type="NCBIfam" id="NF009303">
    <property type="entry name" value="PRK12660.1"/>
    <property type="match status" value="1"/>
</dbReference>
<evidence type="ECO:0000256" key="6">
    <source>
        <dbReference type="ARBA" id="ARBA00023136"/>
    </source>
</evidence>
<dbReference type="PANTHER" id="PTHR34583">
    <property type="entry name" value="ANTIPORTER SUBUNIT MNHC2-RELATED"/>
    <property type="match status" value="1"/>
</dbReference>
<name>A0A5C7F703_9BACI</name>
<evidence type="ECO:0000256" key="4">
    <source>
        <dbReference type="ARBA" id="ARBA00022692"/>
    </source>
</evidence>
<evidence type="ECO:0000256" key="5">
    <source>
        <dbReference type="ARBA" id="ARBA00022989"/>
    </source>
</evidence>
<protein>
    <submittedName>
        <fullName evidence="8">Na(+)/H(+) antiporter subunit C</fullName>
    </submittedName>
</protein>
<keyword evidence="5 7" id="KW-1133">Transmembrane helix</keyword>
<dbReference type="Pfam" id="PF00420">
    <property type="entry name" value="Oxidored_q2"/>
    <property type="match status" value="1"/>
</dbReference>
<sequence length="112" mass="12234">MEILMIFTSGIIIAVATYLFMTRSILRVVFGVVMLSHGVHLLILTLAGLETGAPPLLTEEAAAYTDPLPQAVILTAIVISFGVSAFLLVLSYRTYKEHDTDDLEELRGNPNE</sequence>
<evidence type="ECO:0000256" key="2">
    <source>
        <dbReference type="ARBA" id="ARBA00010388"/>
    </source>
</evidence>
<dbReference type="InterPro" id="IPR050601">
    <property type="entry name" value="CPA3_antiporter_subunitC"/>
</dbReference>
<keyword evidence="3" id="KW-1003">Cell membrane</keyword>
<dbReference type="AlphaFoldDB" id="A0A5C7F703"/>
<comment type="subcellular location">
    <subcellularLocation>
        <location evidence="1">Cell membrane</location>
        <topology evidence="1">Multi-pass membrane protein</topology>
    </subcellularLocation>
</comment>
<keyword evidence="9" id="KW-1185">Reference proteome</keyword>
<dbReference type="RefSeq" id="WP_147802971.1">
    <property type="nucleotide sequence ID" value="NZ_CP144914.1"/>
</dbReference>
<dbReference type="InterPro" id="IPR039428">
    <property type="entry name" value="NUOK/Mnh_C1-like"/>
</dbReference>
<dbReference type="GO" id="GO:0005886">
    <property type="term" value="C:plasma membrane"/>
    <property type="evidence" value="ECO:0007669"/>
    <property type="project" value="UniProtKB-SubCell"/>
</dbReference>
<proteinExistence type="inferred from homology"/>
<accession>A0A5C7F703</accession>
<dbReference type="NCBIfam" id="NF006372">
    <property type="entry name" value="PRK08600.1"/>
    <property type="match status" value="1"/>
</dbReference>
<evidence type="ECO:0000256" key="3">
    <source>
        <dbReference type="ARBA" id="ARBA00022475"/>
    </source>
</evidence>
<dbReference type="PANTHER" id="PTHR34583:SF2">
    <property type="entry name" value="ANTIPORTER SUBUNIT MNHC2-RELATED"/>
    <property type="match status" value="1"/>
</dbReference>
<dbReference type="EMBL" id="CP144914">
    <property type="protein sequence ID" value="WWD81256.1"/>
    <property type="molecule type" value="Genomic_DNA"/>
</dbReference>
<organism evidence="8 9">
    <name type="scientific">Alkalicoccus halolimnae</name>
    <dbReference type="NCBI Taxonomy" id="1667239"/>
    <lineage>
        <taxon>Bacteria</taxon>
        <taxon>Bacillati</taxon>
        <taxon>Bacillota</taxon>
        <taxon>Bacilli</taxon>
        <taxon>Bacillales</taxon>
        <taxon>Bacillaceae</taxon>
        <taxon>Alkalicoccus</taxon>
    </lineage>
</organism>
<reference evidence="8 9" key="1">
    <citation type="submission" date="2024-01" db="EMBL/GenBank/DDBJ databases">
        <title>Complete Genome Sequence of Alkalicoccus halolimnae BZ-SZ-XJ29T, a Moderately Halophilic Bacterium Isolated from a Salt Lake.</title>
        <authorList>
            <person name="Zhao B."/>
        </authorList>
    </citation>
    <scope>NUCLEOTIDE SEQUENCE [LARGE SCALE GENOMIC DNA]</scope>
    <source>
        <strain evidence="8 9">BZ-SZ-XJ29</strain>
    </source>
</reference>
<gene>
    <name evidence="8" type="ORF">FTX54_006825</name>
</gene>
<keyword evidence="4 7" id="KW-0812">Transmembrane</keyword>
<dbReference type="OrthoDB" id="9799219at2"/>
<feature type="transmembrane region" description="Helical" evidence="7">
    <location>
        <begin position="28"/>
        <end position="48"/>
    </location>
</feature>
<comment type="similarity">
    <text evidence="2">Belongs to the CPA3 antiporters (TC 2.A.63) subunit C family.</text>
</comment>
<dbReference type="Gene3D" id="1.10.287.3510">
    <property type="match status" value="1"/>
</dbReference>
<feature type="transmembrane region" description="Helical" evidence="7">
    <location>
        <begin position="6"/>
        <end position="21"/>
    </location>
</feature>